<proteinExistence type="predicted"/>
<dbReference type="EMBL" id="BK032653">
    <property type="protein sequence ID" value="DAF53452.1"/>
    <property type="molecule type" value="Genomic_DNA"/>
</dbReference>
<reference evidence="1" key="1">
    <citation type="journal article" date="2021" name="Proc. Natl. Acad. Sci. U.S.A.">
        <title>A Catalog of Tens of Thousands of Viruses from Human Metagenomes Reveals Hidden Associations with Chronic Diseases.</title>
        <authorList>
            <person name="Tisza M.J."/>
            <person name="Buck C.B."/>
        </authorList>
    </citation>
    <scope>NUCLEOTIDE SEQUENCE</scope>
    <source>
        <strain evidence="1">CtXBg1</strain>
    </source>
</reference>
<sequence>MLDVKFVVMVFTPFNDWKKKVANIDNETINKVAINCNSN</sequence>
<protein>
    <submittedName>
        <fullName evidence="1">Uncharacterized protein</fullName>
    </submittedName>
</protein>
<name>A0A8S5SQY6_9CAUD</name>
<accession>A0A8S5SQY6</accession>
<organism evidence="1">
    <name type="scientific">Podoviridae sp. ctXBg1</name>
    <dbReference type="NCBI Taxonomy" id="2827739"/>
    <lineage>
        <taxon>Viruses</taxon>
        <taxon>Duplodnaviria</taxon>
        <taxon>Heunggongvirae</taxon>
        <taxon>Uroviricota</taxon>
        <taxon>Caudoviricetes</taxon>
    </lineage>
</organism>
<evidence type="ECO:0000313" key="1">
    <source>
        <dbReference type="EMBL" id="DAF53452.1"/>
    </source>
</evidence>